<dbReference type="EMBL" id="CAFBRC010000113">
    <property type="protein sequence ID" value="CAB5077790.1"/>
    <property type="molecule type" value="Genomic_DNA"/>
</dbReference>
<dbReference type="EMBL" id="CAFBAA010000013">
    <property type="protein sequence ID" value="CAB4842646.1"/>
    <property type="molecule type" value="Genomic_DNA"/>
</dbReference>
<dbReference type="PROSITE" id="PS51257">
    <property type="entry name" value="PROKAR_LIPOPROTEIN"/>
    <property type="match status" value="1"/>
</dbReference>
<organism evidence="1">
    <name type="scientific">freshwater metagenome</name>
    <dbReference type="NCBI Taxonomy" id="449393"/>
    <lineage>
        <taxon>unclassified sequences</taxon>
        <taxon>metagenomes</taxon>
        <taxon>ecological metagenomes</taxon>
    </lineage>
</organism>
<evidence type="ECO:0000313" key="1">
    <source>
        <dbReference type="EMBL" id="CAB4673035.1"/>
    </source>
</evidence>
<evidence type="ECO:0000313" key="2">
    <source>
        <dbReference type="EMBL" id="CAB4696243.1"/>
    </source>
</evidence>
<evidence type="ECO:0000313" key="4">
    <source>
        <dbReference type="EMBL" id="CAB5077790.1"/>
    </source>
</evidence>
<dbReference type="AlphaFoldDB" id="A0A6J6MJZ4"/>
<dbReference type="EMBL" id="CAEZXN010000017">
    <property type="protein sequence ID" value="CAB4696243.1"/>
    <property type="molecule type" value="Genomic_DNA"/>
</dbReference>
<evidence type="ECO:0000313" key="3">
    <source>
        <dbReference type="EMBL" id="CAB4842646.1"/>
    </source>
</evidence>
<proteinExistence type="predicted"/>
<reference evidence="1" key="1">
    <citation type="submission" date="2020-05" db="EMBL/GenBank/DDBJ databases">
        <authorList>
            <person name="Chiriac C."/>
            <person name="Salcher M."/>
            <person name="Ghai R."/>
            <person name="Kavagutti S V."/>
        </authorList>
    </citation>
    <scope>NUCLEOTIDE SEQUENCE</scope>
</reference>
<name>A0A6J6MJZ4_9ZZZZ</name>
<dbReference type="EMBL" id="CAEZXB010000007">
    <property type="protein sequence ID" value="CAB4673035.1"/>
    <property type="molecule type" value="Genomic_DNA"/>
</dbReference>
<protein>
    <submittedName>
        <fullName evidence="1">Unannotated protein</fullName>
    </submittedName>
</protein>
<gene>
    <name evidence="1" type="ORF">UFOPK2342_00570</name>
    <name evidence="2" type="ORF">UFOPK2423_00887</name>
    <name evidence="3" type="ORF">UFOPK3266_00685</name>
    <name evidence="4" type="ORF">UFOPK4367_01350</name>
</gene>
<sequence length="140" mass="14605">MNRRFVSLAIASTLLIASALTGCSGKADPAVMKADCSRMADILGFVLEDLTTINDGLSKLDLSSFAAKRADLADQEKRLADLKITDGILANDVKKVDESLKAVIADLNDVQKSGPAAIKKAAADIDHMAAAAERASGSCL</sequence>
<accession>A0A6J6MJZ4</accession>